<gene>
    <name evidence="1" type="ORF">F444_13293</name>
</gene>
<protein>
    <submittedName>
        <fullName evidence="1">Uncharacterized protein</fullName>
    </submittedName>
</protein>
<sequence>MSVLPSFYTPFRVPGTVLREFIRWNNYFISDEHSHGSNILVCSVIPACLDFSK</sequence>
<evidence type="ECO:0000313" key="2">
    <source>
        <dbReference type="Proteomes" id="UP000028582"/>
    </source>
</evidence>
<accession>A0A080ZU92</accession>
<reference evidence="1 2" key="1">
    <citation type="submission" date="2013-11" db="EMBL/GenBank/DDBJ databases">
        <title>The Genome Sequence of Phytophthora parasitica P1976.</title>
        <authorList>
            <consortium name="The Broad Institute Genomics Platform"/>
            <person name="Russ C."/>
            <person name="Tyler B."/>
            <person name="Panabieres F."/>
            <person name="Shan W."/>
            <person name="Tripathy S."/>
            <person name="Grunwald N."/>
            <person name="Machado M."/>
            <person name="Johnson C.S."/>
            <person name="Walker B."/>
            <person name="Young S."/>
            <person name="Zeng Q."/>
            <person name="Gargeya S."/>
            <person name="Fitzgerald M."/>
            <person name="Haas B."/>
            <person name="Abouelleil A."/>
            <person name="Allen A.W."/>
            <person name="Alvarado L."/>
            <person name="Arachchi H.M."/>
            <person name="Berlin A.M."/>
            <person name="Chapman S.B."/>
            <person name="Gainer-Dewar J."/>
            <person name="Goldberg J."/>
            <person name="Griggs A."/>
            <person name="Gujja S."/>
            <person name="Hansen M."/>
            <person name="Howarth C."/>
            <person name="Imamovic A."/>
            <person name="Ireland A."/>
            <person name="Larimer J."/>
            <person name="McCowan C."/>
            <person name="Murphy C."/>
            <person name="Pearson M."/>
            <person name="Poon T.W."/>
            <person name="Priest M."/>
            <person name="Roberts A."/>
            <person name="Saif S."/>
            <person name="Shea T."/>
            <person name="Sisk P."/>
            <person name="Sykes S."/>
            <person name="Wortman J."/>
            <person name="Nusbaum C."/>
            <person name="Birren B."/>
        </authorList>
    </citation>
    <scope>NUCLEOTIDE SEQUENCE [LARGE SCALE GENOMIC DNA]</scope>
    <source>
        <strain evidence="1 2">P1976</strain>
    </source>
</reference>
<organism evidence="1 2">
    <name type="scientific">Phytophthora nicotianae P1976</name>
    <dbReference type="NCBI Taxonomy" id="1317066"/>
    <lineage>
        <taxon>Eukaryota</taxon>
        <taxon>Sar</taxon>
        <taxon>Stramenopiles</taxon>
        <taxon>Oomycota</taxon>
        <taxon>Peronosporomycetes</taxon>
        <taxon>Peronosporales</taxon>
        <taxon>Peronosporaceae</taxon>
        <taxon>Phytophthora</taxon>
    </lineage>
</organism>
<dbReference type="Proteomes" id="UP000028582">
    <property type="component" value="Unassembled WGS sequence"/>
</dbReference>
<evidence type="ECO:0000313" key="1">
    <source>
        <dbReference type="EMBL" id="ETO70203.1"/>
    </source>
</evidence>
<comment type="caution">
    <text evidence="1">The sequence shown here is derived from an EMBL/GenBank/DDBJ whole genome shotgun (WGS) entry which is preliminary data.</text>
</comment>
<name>A0A080ZU92_PHYNI</name>
<dbReference type="AlphaFoldDB" id="A0A080ZU92"/>
<dbReference type="EMBL" id="ANJA01002388">
    <property type="protein sequence ID" value="ETO70203.1"/>
    <property type="molecule type" value="Genomic_DNA"/>
</dbReference>
<proteinExistence type="predicted"/>